<dbReference type="NCBIfam" id="TIGR02302">
    <property type="entry name" value="aProt_lowcomp"/>
    <property type="match status" value="1"/>
</dbReference>
<feature type="transmembrane region" description="Helical" evidence="3">
    <location>
        <begin position="67"/>
        <end position="88"/>
    </location>
</feature>
<evidence type="ECO:0000313" key="5">
    <source>
        <dbReference type="Proteomes" id="UP000241158"/>
    </source>
</evidence>
<accession>A0A2P7ALF1</accession>
<keyword evidence="3" id="KW-0812">Transmembrane</keyword>
<keyword evidence="5" id="KW-1185">Reference proteome</keyword>
<gene>
    <name evidence="4" type="ORF">CU100_23360</name>
</gene>
<keyword evidence="3" id="KW-0472">Membrane</keyword>
<comment type="caution">
    <text evidence="4">The sequence shown here is derived from an EMBL/GenBank/DDBJ whole genome shotgun (WGS) entry which is preliminary data.</text>
</comment>
<dbReference type="OrthoDB" id="8477685at2"/>
<dbReference type="AlphaFoldDB" id="A0A2P7ALF1"/>
<keyword evidence="1" id="KW-0175">Coiled coil</keyword>
<proteinExistence type="predicted"/>
<evidence type="ECO:0000313" key="4">
    <source>
        <dbReference type="EMBL" id="PSH55042.1"/>
    </source>
</evidence>
<dbReference type="Pfam" id="PF13779">
    <property type="entry name" value="DUF4175"/>
    <property type="match status" value="1"/>
</dbReference>
<dbReference type="Proteomes" id="UP000241158">
    <property type="component" value="Unassembled WGS sequence"/>
</dbReference>
<feature type="region of interest" description="Disordered" evidence="2">
    <location>
        <begin position="768"/>
        <end position="796"/>
    </location>
</feature>
<reference evidence="5" key="1">
    <citation type="submission" date="2017-11" db="EMBL/GenBank/DDBJ databases">
        <authorList>
            <person name="Kuznetsova I."/>
            <person name="Sazanova A."/>
            <person name="Chirak E."/>
            <person name="Safronova V."/>
            <person name="Willems A."/>
        </authorList>
    </citation>
    <scope>NUCLEOTIDE SEQUENCE [LARGE SCALE GENOMIC DNA]</scope>
    <source>
        <strain evidence="5">PEPV15</strain>
    </source>
</reference>
<evidence type="ECO:0000256" key="3">
    <source>
        <dbReference type="SAM" id="Phobius"/>
    </source>
</evidence>
<dbReference type="InterPro" id="IPR012683">
    <property type="entry name" value="CHP02302_TM"/>
</dbReference>
<evidence type="ECO:0000256" key="2">
    <source>
        <dbReference type="SAM" id="MobiDB-lite"/>
    </source>
</evidence>
<feature type="region of interest" description="Disordered" evidence="2">
    <location>
        <begin position="659"/>
        <end position="687"/>
    </location>
</feature>
<sequence length="854" mass="95624">MTDQQPEQGDAIRFRFDIFRSIDRLRLSTWLTVVFERLWPLVLPLLLAIAVFLCLSWFGIFRIVPDVLRLGLLALFALCVPACLYLLLKFRLPDHGEISRRLEKVNELDHQPISVQSEELANRTIDPFAQALWDEHRKRMAERINNLKSGLPQTRIPERDPWAVRGVIGLFLVIAFAFSGGPLGGRISDAFRSHSKSEAVPPRIDAWITPPRYTGRAPLFLTSAANAEEKQFTVPQDSTLVVRIIGGSGSEKVTQTTMDGDAADIAAKEQGKTEENPATAKARPKNFEMPIKVDSSVSLSDDGNVLAGWTFAVTPDQPPSIRFTKEPSSAANGTMEVSYEIKDDYGAASAVAQIEQSLPADKNARPLFKAPELPLAMPRRGDQPKETKTTKDLTEHPWAGSEIRMTLVATDDAKQEARSETKMLVMPERPFANPLAKAVIEQRRILALDANAKPAVLDMVDAITIWPEETIKNASHYLALRSVRSRLNLARSDDQLRDVVAYMWQVARGIEDGALSDAERRLRQAQEALKQAIEQGASQEEIEKRMTELREAMNEYLREFAEKAQKNPNMAQLPNPNMQELRQEDIDKMLDRIEDLAKQGAKDQAQQLLSELENMMNNLQMGQQQQNQQGQQGPMKEQMNKLGELMRRQQDLMNKTHRLEQQRQNGMQQDQGQQGQNGQEGQQGQMSEEDIAKALRGLQEGQGKVQSDLEQMMKDLKGLGINPGEGFGDANKSMGEAGKALGQADGGQALDKESNALDALRRGGQDMMKQMQQAMGQEGQTGGPNGQQQQNGRLDPLGRQRATGEFVDDSKNMVPQELDIQRAREILEEIRKRLGNALSPQMEKEYLERLLKFD</sequence>
<name>A0A2P7ALF1_9HYPH</name>
<dbReference type="EMBL" id="PGGN01000006">
    <property type="protein sequence ID" value="PSH55042.1"/>
    <property type="molecule type" value="Genomic_DNA"/>
</dbReference>
<feature type="region of interest" description="Disordered" evidence="2">
    <location>
        <begin position="362"/>
        <end position="393"/>
    </location>
</feature>
<keyword evidence="3" id="KW-1133">Transmembrane helix</keyword>
<protein>
    <submittedName>
        <fullName evidence="4">TIGR02302 family protein</fullName>
    </submittedName>
</protein>
<dbReference type="RefSeq" id="WP_106719044.1">
    <property type="nucleotide sequence ID" value="NZ_JACHXT010000002.1"/>
</dbReference>
<organism evidence="4 5">
    <name type="scientific">Phyllobacterium endophyticum</name>
    <dbReference type="NCBI Taxonomy" id="1149773"/>
    <lineage>
        <taxon>Bacteria</taxon>
        <taxon>Pseudomonadati</taxon>
        <taxon>Pseudomonadota</taxon>
        <taxon>Alphaproteobacteria</taxon>
        <taxon>Hyphomicrobiales</taxon>
        <taxon>Phyllobacteriaceae</taxon>
        <taxon>Phyllobacterium</taxon>
    </lineage>
</organism>
<feature type="compositionally biased region" description="Low complexity" evidence="2">
    <location>
        <begin position="662"/>
        <end position="686"/>
    </location>
</feature>
<feature type="coiled-coil region" evidence="1">
    <location>
        <begin position="515"/>
        <end position="566"/>
    </location>
</feature>
<feature type="compositionally biased region" description="Basic and acidic residues" evidence="2">
    <location>
        <begin position="379"/>
        <end position="393"/>
    </location>
</feature>
<feature type="transmembrane region" description="Helical" evidence="3">
    <location>
        <begin position="162"/>
        <end position="183"/>
    </location>
</feature>
<evidence type="ECO:0000256" key="1">
    <source>
        <dbReference type="SAM" id="Coils"/>
    </source>
</evidence>
<feature type="transmembrane region" description="Helical" evidence="3">
    <location>
        <begin position="38"/>
        <end position="61"/>
    </location>
</feature>